<dbReference type="Proteomes" id="UP000247780">
    <property type="component" value="Unassembled WGS sequence"/>
</dbReference>
<reference evidence="1 2" key="1">
    <citation type="submission" date="2018-04" db="EMBL/GenBank/DDBJ databases">
        <title>Active sludge and wastewater microbial communities from Klosterneuburg, Austria.</title>
        <authorList>
            <person name="Wagner M."/>
        </authorList>
    </citation>
    <scope>NUCLEOTIDE SEQUENCE [LARGE SCALE GENOMIC DNA]</scope>
    <source>
        <strain evidence="1 2">Nm 57</strain>
    </source>
</reference>
<protein>
    <submittedName>
        <fullName evidence="1">Uncharacterized protein</fullName>
    </submittedName>
</protein>
<dbReference type="EMBL" id="QICQ01000008">
    <property type="protein sequence ID" value="PXV82376.1"/>
    <property type="molecule type" value="Genomic_DNA"/>
</dbReference>
<comment type="caution">
    <text evidence="1">The sequence shown here is derived from an EMBL/GenBank/DDBJ whole genome shotgun (WGS) entry which is preliminary data.</text>
</comment>
<gene>
    <name evidence="1" type="ORF">C8R14_10887</name>
</gene>
<evidence type="ECO:0000313" key="2">
    <source>
        <dbReference type="Proteomes" id="UP000247780"/>
    </source>
</evidence>
<organism evidence="1 2">
    <name type="scientific">Nitrosomonas eutropha</name>
    <dbReference type="NCBI Taxonomy" id="916"/>
    <lineage>
        <taxon>Bacteria</taxon>
        <taxon>Pseudomonadati</taxon>
        <taxon>Pseudomonadota</taxon>
        <taxon>Betaproteobacteria</taxon>
        <taxon>Nitrosomonadales</taxon>
        <taxon>Nitrosomonadaceae</taxon>
        <taxon>Nitrosomonas</taxon>
    </lineage>
</organism>
<name>A0ABX5MAY2_9PROT</name>
<proteinExistence type="predicted"/>
<sequence length="52" mass="5775">MIDVKLAGFFEAGWANRLWKKQAGLERTCVASLFKQGISQVYNLVLTAGQTD</sequence>
<keyword evidence="2" id="KW-1185">Reference proteome</keyword>
<accession>A0ABX5MAY2</accession>
<evidence type="ECO:0000313" key="1">
    <source>
        <dbReference type="EMBL" id="PXV82376.1"/>
    </source>
</evidence>